<reference evidence="3" key="1">
    <citation type="submission" date="2023-03" db="EMBL/GenBank/DDBJ databases">
        <title>Chromosome-scale reference genome and RAD-based genetic map of yellow starthistle (Centaurea solstitialis) reveal putative structural variation and QTLs associated with invader traits.</title>
        <authorList>
            <person name="Reatini B."/>
            <person name="Cang F.A."/>
            <person name="Jiang Q."/>
            <person name="Mckibben M.T.W."/>
            <person name="Barker M.S."/>
            <person name="Rieseberg L.H."/>
            <person name="Dlugosch K.M."/>
        </authorList>
    </citation>
    <scope>NUCLEOTIDE SEQUENCE</scope>
    <source>
        <strain evidence="3">CAN-66</strain>
        <tissue evidence="3">Leaf</tissue>
    </source>
</reference>
<feature type="domain" description="Reverse transcriptase/retrotransposon-derived protein RNase H-like" evidence="2">
    <location>
        <begin position="308"/>
        <end position="407"/>
    </location>
</feature>
<dbReference type="AlphaFoldDB" id="A0AA38TAA4"/>
<name>A0AA38TAA4_9ASTR</name>
<feature type="region of interest" description="Disordered" evidence="1">
    <location>
        <begin position="287"/>
        <end position="307"/>
    </location>
</feature>
<protein>
    <recommendedName>
        <fullName evidence="2">Reverse transcriptase/retrotransposon-derived protein RNase H-like domain-containing protein</fullName>
    </recommendedName>
</protein>
<dbReference type="InterPro" id="IPR041577">
    <property type="entry name" value="RT_RNaseH_2"/>
</dbReference>
<proteinExistence type="predicted"/>
<evidence type="ECO:0000313" key="4">
    <source>
        <dbReference type="Proteomes" id="UP001172457"/>
    </source>
</evidence>
<keyword evidence="4" id="KW-1185">Reference proteome</keyword>
<dbReference type="InterPro" id="IPR043502">
    <property type="entry name" value="DNA/RNA_pol_sf"/>
</dbReference>
<dbReference type="InterPro" id="IPR053098">
    <property type="entry name" value="Petuviruses_polyprotein"/>
</dbReference>
<feature type="compositionally biased region" description="Low complexity" evidence="1">
    <location>
        <begin position="487"/>
        <end position="504"/>
    </location>
</feature>
<gene>
    <name evidence="3" type="ORF">OSB04_019661</name>
</gene>
<dbReference type="PANTHER" id="PTHR48435">
    <property type="entry name" value="POLYPROTEIN"/>
    <property type="match status" value="1"/>
</dbReference>
<accession>A0AA38TAA4</accession>
<dbReference type="PANTHER" id="PTHR48435:SF1">
    <property type="entry name" value="POLYPROTEIN"/>
    <property type="match status" value="1"/>
</dbReference>
<feature type="region of interest" description="Disordered" evidence="1">
    <location>
        <begin position="483"/>
        <end position="506"/>
    </location>
</feature>
<comment type="caution">
    <text evidence="3">The sequence shown here is derived from an EMBL/GenBank/DDBJ whole genome shotgun (WGS) entry which is preliminary data.</text>
</comment>
<dbReference type="EMBL" id="JARYMX010000005">
    <property type="protein sequence ID" value="KAJ9547118.1"/>
    <property type="molecule type" value="Genomic_DNA"/>
</dbReference>
<dbReference type="Proteomes" id="UP001172457">
    <property type="component" value="Chromosome 5"/>
</dbReference>
<evidence type="ECO:0000259" key="2">
    <source>
        <dbReference type="Pfam" id="PF17919"/>
    </source>
</evidence>
<evidence type="ECO:0000313" key="3">
    <source>
        <dbReference type="EMBL" id="KAJ9547118.1"/>
    </source>
</evidence>
<dbReference type="Pfam" id="PF17919">
    <property type="entry name" value="RT_RNaseH_2"/>
    <property type="match status" value="1"/>
</dbReference>
<organism evidence="3 4">
    <name type="scientific">Centaurea solstitialis</name>
    <name type="common">yellow star-thistle</name>
    <dbReference type="NCBI Taxonomy" id="347529"/>
    <lineage>
        <taxon>Eukaryota</taxon>
        <taxon>Viridiplantae</taxon>
        <taxon>Streptophyta</taxon>
        <taxon>Embryophyta</taxon>
        <taxon>Tracheophyta</taxon>
        <taxon>Spermatophyta</taxon>
        <taxon>Magnoliopsida</taxon>
        <taxon>eudicotyledons</taxon>
        <taxon>Gunneridae</taxon>
        <taxon>Pentapetalae</taxon>
        <taxon>asterids</taxon>
        <taxon>campanulids</taxon>
        <taxon>Asterales</taxon>
        <taxon>Asteraceae</taxon>
        <taxon>Carduoideae</taxon>
        <taxon>Cardueae</taxon>
        <taxon>Centaureinae</taxon>
        <taxon>Centaurea</taxon>
    </lineage>
</organism>
<sequence>MEMLTWCTAELQHYDIEMVVKRFLTRIQGRLRDWYMSLGEYRQMQLLQSPSPEALLHTIYAEFIGNPIEHTVRAREEFLKMKCCSFRMKDLETHYNNMSKRFYCLNGIDDTNLKHVFLNSFLPSLANEVYRTLETKNITITQTTLGELYQMKISSLQKLCNQKKFLAEFERTGKRLGSVCDDKHLQIKCKDNSSCECSRKKKSHFKKSHCSSKKAFGRRNLRKKKWKFITKDAPPIDKGHFTKDCKNRKNSQALIQALNQNEPVDISNLESPNPTISWSSQLHGRHPAKTVHSHSTPISMLKKNPPPWSETQTLAVRAIKKLADVMPPLKIPATTDKRILQTDASDEYWGAVLLVLDEHNVRRICGYKSGTFKPSEQHYHSTFKEILAVKRRIEKFQFHLIGHHFQIEMDMSSFPKMLQFKRKMLQEAQLLSWSNWFSQWQFTVKHIKDTENILPDFLSRPKSNKYGGPSSVLQHKVHPMVLSADKASSSSQNNTANQNNPPAAHEALPPEILDCIADATLTQRALPNY</sequence>
<evidence type="ECO:0000256" key="1">
    <source>
        <dbReference type="SAM" id="MobiDB-lite"/>
    </source>
</evidence>
<dbReference type="SUPFAM" id="SSF56672">
    <property type="entry name" value="DNA/RNA polymerases"/>
    <property type="match status" value="1"/>
</dbReference>